<dbReference type="EMBL" id="JBCGDP010000011">
    <property type="protein sequence ID" value="MEM0577284.1"/>
    <property type="molecule type" value="Genomic_DNA"/>
</dbReference>
<comment type="caution">
    <text evidence="1">The sequence shown here is derived from an EMBL/GenBank/DDBJ whole genome shotgun (WGS) entry which is preliminary data.</text>
</comment>
<keyword evidence="2" id="KW-1185">Reference proteome</keyword>
<reference evidence="1 2" key="1">
    <citation type="submission" date="2024-03" db="EMBL/GenBank/DDBJ databases">
        <title>Two novel species of the genus Flavobacterium exhibiting potentially degradation of complex polysaccharides.</title>
        <authorList>
            <person name="Lian X."/>
        </authorList>
    </citation>
    <scope>NUCLEOTIDE SEQUENCE [LARGE SCALE GENOMIC DNA]</scope>
    <source>
        <strain evidence="1 2">N6</strain>
    </source>
</reference>
<protein>
    <submittedName>
        <fullName evidence="1">Uncharacterized protein</fullName>
    </submittedName>
</protein>
<evidence type="ECO:0000313" key="1">
    <source>
        <dbReference type="EMBL" id="MEM0577284.1"/>
    </source>
</evidence>
<gene>
    <name evidence="1" type="ORF">WFZ86_12310</name>
</gene>
<proteinExistence type="predicted"/>
<name>A0ABU9NPV3_9FLAO</name>
<accession>A0ABU9NPV3</accession>
<dbReference type="Proteomes" id="UP001468798">
    <property type="component" value="Unassembled WGS sequence"/>
</dbReference>
<sequence length="138" mass="16738">MKNPTKLNDKPTHEEIYEKLSSLFNVKFKVQLKDSPIVFDNFLQVKNVVLKNENYVILFRSEKEILKFKDRNDFIDNFINFIDIKIKEFEEEFEELQNFERRSMGIKYDENEVYMRHESIGHGTMKLNQIRNKLINLK</sequence>
<evidence type="ECO:0000313" key="2">
    <source>
        <dbReference type="Proteomes" id="UP001468798"/>
    </source>
</evidence>
<organism evidence="1 2">
    <name type="scientific">Flavobacterium polysaccharolyticum</name>
    <dbReference type="NCBI Taxonomy" id="3133148"/>
    <lineage>
        <taxon>Bacteria</taxon>
        <taxon>Pseudomonadati</taxon>
        <taxon>Bacteroidota</taxon>
        <taxon>Flavobacteriia</taxon>
        <taxon>Flavobacteriales</taxon>
        <taxon>Flavobacteriaceae</taxon>
        <taxon>Flavobacterium</taxon>
    </lineage>
</organism>
<dbReference type="RefSeq" id="WP_342692191.1">
    <property type="nucleotide sequence ID" value="NZ_JBCGDP010000011.1"/>
</dbReference>